<gene>
    <name evidence="1" type="ORF">GCM10011351_29330</name>
</gene>
<reference evidence="1" key="2">
    <citation type="submission" date="2020-09" db="EMBL/GenBank/DDBJ databases">
        <authorList>
            <person name="Sun Q."/>
            <person name="Zhou Y."/>
        </authorList>
    </citation>
    <scope>NUCLEOTIDE SEQUENCE</scope>
    <source>
        <strain evidence="1">CGMCC 1.6333</strain>
    </source>
</reference>
<dbReference type="AlphaFoldDB" id="A0A917TW29"/>
<protein>
    <submittedName>
        <fullName evidence="1">Uncharacterized protein</fullName>
    </submittedName>
</protein>
<dbReference type="EMBL" id="BMLG01000026">
    <property type="protein sequence ID" value="GGM41274.1"/>
    <property type="molecule type" value="Genomic_DNA"/>
</dbReference>
<evidence type="ECO:0000313" key="2">
    <source>
        <dbReference type="Proteomes" id="UP000618460"/>
    </source>
</evidence>
<dbReference type="Proteomes" id="UP000618460">
    <property type="component" value="Unassembled WGS sequence"/>
</dbReference>
<proteinExistence type="predicted"/>
<accession>A0A917TW29</accession>
<keyword evidence="2" id="KW-1185">Reference proteome</keyword>
<comment type="caution">
    <text evidence="1">The sequence shown here is derived from an EMBL/GenBank/DDBJ whole genome shotgun (WGS) entry which is preliminary data.</text>
</comment>
<evidence type="ECO:0000313" key="1">
    <source>
        <dbReference type="EMBL" id="GGM41274.1"/>
    </source>
</evidence>
<reference evidence="1" key="1">
    <citation type="journal article" date="2014" name="Int. J. Syst. Evol. Microbiol.">
        <title>Complete genome sequence of Corynebacterium casei LMG S-19264T (=DSM 44701T), isolated from a smear-ripened cheese.</title>
        <authorList>
            <consortium name="US DOE Joint Genome Institute (JGI-PGF)"/>
            <person name="Walter F."/>
            <person name="Albersmeier A."/>
            <person name="Kalinowski J."/>
            <person name="Ruckert C."/>
        </authorList>
    </citation>
    <scope>NUCLEOTIDE SEQUENCE</scope>
    <source>
        <strain evidence="1">CGMCC 1.6333</strain>
    </source>
</reference>
<sequence>MKKFLVVILLVLIVAIGFIVIRFGNALFQEENTTEIIASITKLEFTNNDYIKVTDTSHGIRCVSKNKRGSQEKVIKEFMKDNEWQFKEQMGSGFVFTKDGVNVVVETRLFSRNYFLWDVPEEVFH</sequence>
<dbReference type="RefSeq" id="WP_117156940.1">
    <property type="nucleotide sequence ID" value="NZ_BMLG01000026.1"/>
</dbReference>
<organism evidence="1 2">
    <name type="scientific">Paraliobacillus quinghaiensis</name>
    <dbReference type="NCBI Taxonomy" id="470815"/>
    <lineage>
        <taxon>Bacteria</taxon>
        <taxon>Bacillati</taxon>
        <taxon>Bacillota</taxon>
        <taxon>Bacilli</taxon>
        <taxon>Bacillales</taxon>
        <taxon>Bacillaceae</taxon>
        <taxon>Paraliobacillus</taxon>
    </lineage>
</organism>
<name>A0A917TW29_9BACI</name>
<dbReference type="OrthoDB" id="6194834at2"/>